<accession>A0ABM4UQG4</accession>
<evidence type="ECO:0000313" key="3">
    <source>
        <dbReference type="RefSeq" id="XP_071909527.1"/>
    </source>
</evidence>
<evidence type="ECO:0000313" key="2">
    <source>
        <dbReference type="Proteomes" id="UP001652660"/>
    </source>
</evidence>
<proteinExistence type="predicted"/>
<dbReference type="Proteomes" id="UP001652660">
    <property type="component" value="Chromosome 6c"/>
</dbReference>
<feature type="compositionally biased region" description="Polar residues" evidence="1">
    <location>
        <begin position="36"/>
        <end position="47"/>
    </location>
</feature>
<feature type="compositionally biased region" description="Basic and acidic residues" evidence="1">
    <location>
        <begin position="55"/>
        <end position="66"/>
    </location>
</feature>
<dbReference type="GeneID" id="140008603"/>
<keyword evidence="2" id="KW-1185">Reference proteome</keyword>
<sequence length="150" mass="16505">MEYEKWPAFCSFCERFGHDQQECFPKFSALKPVKKPQQTQNSVSAPTGDQGKPQGRGEDVGERRDLQQLATGTEAAMERAPVLVDHGQIEAMDGEQVEELVQVGVAEMQHSAMGGKPGRAGAEAVQVQDGLNEAMEATGVREEDTREWTR</sequence>
<gene>
    <name evidence="3" type="primary">LOC140008603</name>
</gene>
<dbReference type="RefSeq" id="XP_071909527.1">
    <property type="nucleotide sequence ID" value="XM_072053426.1"/>
</dbReference>
<name>A0ABM4UQG4_COFAR</name>
<reference evidence="3" key="1">
    <citation type="submission" date="2025-08" db="UniProtKB">
        <authorList>
            <consortium name="RefSeq"/>
        </authorList>
    </citation>
    <scope>IDENTIFICATION</scope>
    <source>
        <tissue evidence="3">Leaves</tissue>
    </source>
</reference>
<feature type="region of interest" description="Disordered" evidence="1">
    <location>
        <begin position="30"/>
        <end position="79"/>
    </location>
</feature>
<protein>
    <submittedName>
        <fullName evidence="3">Uncharacterized protein</fullName>
    </submittedName>
</protein>
<organism evidence="2 3">
    <name type="scientific">Coffea arabica</name>
    <name type="common">Arabian coffee</name>
    <dbReference type="NCBI Taxonomy" id="13443"/>
    <lineage>
        <taxon>Eukaryota</taxon>
        <taxon>Viridiplantae</taxon>
        <taxon>Streptophyta</taxon>
        <taxon>Embryophyta</taxon>
        <taxon>Tracheophyta</taxon>
        <taxon>Spermatophyta</taxon>
        <taxon>Magnoliopsida</taxon>
        <taxon>eudicotyledons</taxon>
        <taxon>Gunneridae</taxon>
        <taxon>Pentapetalae</taxon>
        <taxon>asterids</taxon>
        <taxon>lamiids</taxon>
        <taxon>Gentianales</taxon>
        <taxon>Rubiaceae</taxon>
        <taxon>Ixoroideae</taxon>
        <taxon>Gardenieae complex</taxon>
        <taxon>Bertiereae - Coffeeae clade</taxon>
        <taxon>Coffeeae</taxon>
        <taxon>Coffea</taxon>
    </lineage>
</organism>
<evidence type="ECO:0000256" key="1">
    <source>
        <dbReference type="SAM" id="MobiDB-lite"/>
    </source>
</evidence>